<dbReference type="AlphaFoldDB" id="A0AAE0S5D8"/>
<accession>A0AAE0S5D8</accession>
<reference evidence="1" key="2">
    <citation type="journal article" date="2021" name="Genome Biol. Evol.">
        <title>Developing a high-quality reference genome for a parasitic bivalve with doubly uniparental inheritance (Bivalvia: Unionida).</title>
        <authorList>
            <person name="Smith C.H."/>
        </authorList>
    </citation>
    <scope>NUCLEOTIDE SEQUENCE</scope>
    <source>
        <strain evidence="1">CHS0354</strain>
        <tissue evidence="1">Mantle</tissue>
    </source>
</reference>
<reference evidence="1" key="1">
    <citation type="journal article" date="2021" name="Genome Biol. Evol.">
        <title>A High-Quality Reference Genome for a Parasitic Bivalve with Doubly Uniparental Inheritance (Bivalvia: Unionida).</title>
        <authorList>
            <person name="Smith C.H."/>
        </authorList>
    </citation>
    <scope>NUCLEOTIDE SEQUENCE</scope>
    <source>
        <strain evidence="1">CHS0354</strain>
    </source>
</reference>
<organism evidence="1 2">
    <name type="scientific">Potamilus streckersoni</name>
    <dbReference type="NCBI Taxonomy" id="2493646"/>
    <lineage>
        <taxon>Eukaryota</taxon>
        <taxon>Metazoa</taxon>
        <taxon>Spiralia</taxon>
        <taxon>Lophotrochozoa</taxon>
        <taxon>Mollusca</taxon>
        <taxon>Bivalvia</taxon>
        <taxon>Autobranchia</taxon>
        <taxon>Heteroconchia</taxon>
        <taxon>Palaeoheterodonta</taxon>
        <taxon>Unionida</taxon>
        <taxon>Unionoidea</taxon>
        <taxon>Unionidae</taxon>
        <taxon>Ambleminae</taxon>
        <taxon>Lampsilini</taxon>
        <taxon>Potamilus</taxon>
    </lineage>
</organism>
<dbReference type="Proteomes" id="UP001195483">
    <property type="component" value="Unassembled WGS sequence"/>
</dbReference>
<dbReference type="EMBL" id="JAEAOA010000270">
    <property type="protein sequence ID" value="KAK3585474.1"/>
    <property type="molecule type" value="Genomic_DNA"/>
</dbReference>
<evidence type="ECO:0000313" key="2">
    <source>
        <dbReference type="Proteomes" id="UP001195483"/>
    </source>
</evidence>
<name>A0AAE0S5D8_9BIVA</name>
<gene>
    <name evidence="1" type="ORF">CHS0354_003323</name>
</gene>
<evidence type="ECO:0000313" key="1">
    <source>
        <dbReference type="EMBL" id="KAK3585474.1"/>
    </source>
</evidence>
<keyword evidence="2" id="KW-1185">Reference proteome</keyword>
<proteinExistence type="predicted"/>
<protein>
    <submittedName>
        <fullName evidence="1">Uncharacterized protein</fullName>
    </submittedName>
</protein>
<reference evidence="1" key="3">
    <citation type="submission" date="2023-05" db="EMBL/GenBank/DDBJ databases">
        <authorList>
            <person name="Smith C.H."/>
        </authorList>
    </citation>
    <scope>NUCLEOTIDE SEQUENCE</scope>
    <source>
        <strain evidence="1">CHS0354</strain>
        <tissue evidence="1">Mantle</tissue>
    </source>
</reference>
<sequence length="213" mass="25444">MNRKEEELIWRMKKAEEKIFYQLLYQLHFRLSVTEGIRDMYAEFASRKFDDTRDCHNLIMELANRSDAGSSESSSVEDVEEDSNKIFSLLDGNGDVRDLKREDFRKAEINFRKACRQVYIINRREEELIRRVKKSDEKKFDQMLYQLRFRLSFLKVYVTYAEFASSGNLMRSEIVITRLWDWPIDPTQTTAIPSQSRILMRCQMMTIANEFIS</sequence>
<comment type="caution">
    <text evidence="1">The sequence shown here is derived from an EMBL/GenBank/DDBJ whole genome shotgun (WGS) entry which is preliminary data.</text>
</comment>